<reference evidence="4 5" key="1">
    <citation type="submission" date="2016-10" db="EMBL/GenBank/DDBJ databases">
        <authorList>
            <person name="de Groot N.N."/>
        </authorList>
    </citation>
    <scope>NUCLEOTIDE SEQUENCE [LARGE SCALE GENOMIC DNA]</scope>
    <source>
        <strain evidence="4 5">DSM 19548</strain>
    </source>
</reference>
<sequence length="593" mass="63206">MKTFFLIVLTCMLCGAAPGARAQQETAWVQIEAVRTLALAQERVQAYARALPDLAGFRTSAGWYAIALGPYTRATAESELRALRGDGLIPSDSYIATSGQYQQQFWPEGGSSLAAAPKPGPSANQNVGLQQQTAPQPDAQPATPATPRAAPDQTPAEARASERSLLPQDRQEVQEALQWEGHYQGAIDGAFGPGTRNAMASWQTAQGHDATGVLTTGQRAALIKGYRDAFAGLGLASVRDDAAGIEMILPTGKVDYARTEAPFVHYDSTDDDGVRVLLISQSGNEATLFGLYDIMQTLEIVPLSGFRERKGRSFVLTGQSARLHSYTFAQLADGAVKGFTMIWKPGDEKVMQRVVQTMRNSFTPIPGIVLPDTATTSEGADQQIDLLAGLELRRPERSRSGFYVDDGGSVLTTTDVLAQCSRLTIGEEVEADVSAQDESLGLALLKPRETIAPIAVAEFRPDAPRLNTEVALAGFSYEDALSLPVLTYGKLADVRGLGGEDFVDRLDLSALPGDIGGPVFDQTGSVLGMLRASEDGARQLPPDVSFSVDVPAIAGFLDGAGVSPRASERMAQLAPEDLTTLASDVTVRISCWN</sequence>
<evidence type="ECO:0000256" key="2">
    <source>
        <dbReference type="SAM" id="SignalP"/>
    </source>
</evidence>
<dbReference type="InterPro" id="IPR036366">
    <property type="entry name" value="PGBDSf"/>
</dbReference>
<dbReference type="EMBL" id="FOLG01000012">
    <property type="protein sequence ID" value="SFC98459.1"/>
    <property type="molecule type" value="Genomic_DNA"/>
</dbReference>
<evidence type="ECO:0000313" key="5">
    <source>
        <dbReference type="Proteomes" id="UP000198728"/>
    </source>
</evidence>
<dbReference type="Gene3D" id="1.10.101.10">
    <property type="entry name" value="PGBD-like superfamily/PGBD"/>
    <property type="match status" value="1"/>
</dbReference>
<feature type="domain" description="Peptidoglycan binding-like" evidence="3">
    <location>
        <begin position="168"/>
        <end position="222"/>
    </location>
</feature>
<keyword evidence="2" id="KW-0732">Signal</keyword>
<keyword evidence="5" id="KW-1185">Reference proteome</keyword>
<feature type="compositionally biased region" description="Low complexity" evidence="1">
    <location>
        <begin position="130"/>
        <end position="156"/>
    </location>
</feature>
<organism evidence="4 5">
    <name type="scientific">Tropicimonas isoalkanivorans</name>
    <dbReference type="NCBI Taxonomy" id="441112"/>
    <lineage>
        <taxon>Bacteria</taxon>
        <taxon>Pseudomonadati</taxon>
        <taxon>Pseudomonadota</taxon>
        <taxon>Alphaproteobacteria</taxon>
        <taxon>Rhodobacterales</taxon>
        <taxon>Roseobacteraceae</taxon>
        <taxon>Tropicimonas</taxon>
    </lineage>
</organism>
<dbReference type="SUPFAM" id="SSF47090">
    <property type="entry name" value="PGBD-like"/>
    <property type="match status" value="1"/>
</dbReference>
<protein>
    <submittedName>
        <fullName evidence="4">Putative peptidoglycan binding domain-containing protein</fullName>
    </submittedName>
</protein>
<evidence type="ECO:0000259" key="3">
    <source>
        <dbReference type="Pfam" id="PF01471"/>
    </source>
</evidence>
<accession>A0A1I1NLD1</accession>
<dbReference type="Pfam" id="PF01471">
    <property type="entry name" value="PG_binding_1"/>
    <property type="match status" value="1"/>
</dbReference>
<dbReference type="InterPro" id="IPR036365">
    <property type="entry name" value="PGBD-like_sf"/>
</dbReference>
<dbReference type="Gene3D" id="2.40.10.120">
    <property type="match status" value="1"/>
</dbReference>
<dbReference type="Proteomes" id="UP000198728">
    <property type="component" value="Unassembled WGS sequence"/>
</dbReference>
<evidence type="ECO:0000313" key="4">
    <source>
        <dbReference type="EMBL" id="SFC98459.1"/>
    </source>
</evidence>
<name>A0A1I1NLD1_9RHOB</name>
<dbReference type="InterPro" id="IPR002477">
    <property type="entry name" value="Peptidoglycan-bd-like"/>
</dbReference>
<dbReference type="STRING" id="441112.SAMN04488094_112136"/>
<dbReference type="RefSeq" id="WP_245758898.1">
    <property type="nucleotide sequence ID" value="NZ_FOLG01000012.1"/>
</dbReference>
<feature type="region of interest" description="Disordered" evidence="1">
    <location>
        <begin position="109"/>
        <end position="173"/>
    </location>
</feature>
<gene>
    <name evidence="4" type="ORF">SAMN04488094_112136</name>
</gene>
<proteinExistence type="predicted"/>
<dbReference type="Pfam" id="PF13365">
    <property type="entry name" value="Trypsin_2"/>
    <property type="match status" value="1"/>
</dbReference>
<dbReference type="InterPro" id="IPR009003">
    <property type="entry name" value="Peptidase_S1_PA"/>
</dbReference>
<evidence type="ECO:0000256" key="1">
    <source>
        <dbReference type="SAM" id="MobiDB-lite"/>
    </source>
</evidence>
<feature type="signal peptide" evidence="2">
    <location>
        <begin position="1"/>
        <end position="22"/>
    </location>
</feature>
<dbReference type="AlphaFoldDB" id="A0A1I1NLD1"/>
<feature type="chain" id="PRO_5011663972" evidence="2">
    <location>
        <begin position="23"/>
        <end position="593"/>
    </location>
</feature>
<dbReference type="SUPFAM" id="SSF50494">
    <property type="entry name" value="Trypsin-like serine proteases"/>
    <property type="match status" value="1"/>
</dbReference>